<dbReference type="EMBL" id="DVNB01000090">
    <property type="protein sequence ID" value="HIU57929.1"/>
    <property type="molecule type" value="Genomic_DNA"/>
</dbReference>
<sequence length="55" mass="6323">MERLTRRSPSGKVLLNRAMFPEYAEETLNREVSAFGPFSQVLERLCEFEDSGAEQ</sequence>
<dbReference type="AlphaFoldDB" id="A0A9D1MD24"/>
<name>A0A9D1MD24_9FIRM</name>
<reference evidence="1" key="1">
    <citation type="submission" date="2020-10" db="EMBL/GenBank/DDBJ databases">
        <authorList>
            <person name="Gilroy R."/>
        </authorList>
    </citation>
    <scope>NUCLEOTIDE SEQUENCE</scope>
    <source>
        <strain evidence="1">USAMLcec3-3695</strain>
    </source>
</reference>
<evidence type="ECO:0000313" key="2">
    <source>
        <dbReference type="Proteomes" id="UP000824109"/>
    </source>
</evidence>
<accession>A0A9D1MD24</accession>
<protein>
    <submittedName>
        <fullName evidence="1">Uncharacterized protein</fullName>
    </submittedName>
</protein>
<evidence type="ECO:0000313" key="1">
    <source>
        <dbReference type="EMBL" id="HIU57929.1"/>
    </source>
</evidence>
<gene>
    <name evidence="1" type="ORF">IAA61_09015</name>
</gene>
<proteinExistence type="predicted"/>
<reference evidence="1" key="2">
    <citation type="journal article" date="2021" name="PeerJ">
        <title>Extensive microbial diversity within the chicken gut microbiome revealed by metagenomics and culture.</title>
        <authorList>
            <person name="Gilroy R."/>
            <person name="Ravi A."/>
            <person name="Getino M."/>
            <person name="Pursley I."/>
            <person name="Horton D.L."/>
            <person name="Alikhan N.F."/>
            <person name="Baker D."/>
            <person name="Gharbi K."/>
            <person name="Hall N."/>
            <person name="Watson M."/>
            <person name="Adriaenssens E.M."/>
            <person name="Foster-Nyarko E."/>
            <person name="Jarju S."/>
            <person name="Secka A."/>
            <person name="Antonio M."/>
            <person name="Oren A."/>
            <person name="Chaudhuri R.R."/>
            <person name="La Ragione R."/>
            <person name="Hildebrand F."/>
            <person name="Pallen M.J."/>
        </authorList>
    </citation>
    <scope>NUCLEOTIDE SEQUENCE</scope>
    <source>
        <strain evidence="1">USAMLcec3-3695</strain>
    </source>
</reference>
<comment type="caution">
    <text evidence="1">The sequence shown here is derived from an EMBL/GenBank/DDBJ whole genome shotgun (WGS) entry which is preliminary data.</text>
</comment>
<dbReference type="Proteomes" id="UP000824109">
    <property type="component" value="Unassembled WGS sequence"/>
</dbReference>
<organism evidence="1 2">
    <name type="scientific">Candidatus Ornithomonoglobus merdipullorum</name>
    <dbReference type="NCBI Taxonomy" id="2840895"/>
    <lineage>
        <taxon>Bacteria</taxon>
        <taxon>Bacillati</taxon>
        <taxon>Bacillota</taxon>
        <taxon>Clostridia</taxon>
        <taxon>Candidatus Ornithomonoglobus</taxon>
    </lineage>
</organism>